<sequence length="736" mass="83375">MNKATELVVGAGVGAVASEILKVVITEAKLVFAFKSVSKDLASTMEELVPIVREIEQTQGVEEVEELKTLKDTIDKARVVVEECKSMLDFCQIQVPLILLRNQGKHSLTLEAINICIRTICKRIDLMDVRPRVYTKLSSVPKIDDKVHVGLDWPLMKLKMKVLDDSLDRLLVSASPGCGKTTLVTHLCHNQKIKDKFNHIFYSLVSGTPNFRKIVQNLLQHNGYEAVTFENDPQAANALIDLIEELTEDGPVLLVLDDVWLGADDFLKYFRFKLPGYKILVTSRSDLPSFDYTYPLQPLNEKDAKALLLHVAPRPYNAPQAEYEELLQKILKRCSGLPLVIEVVGVPLKGKPLYYWKGQVGSWSEGKTILRNPRPSVLEYCFMDMGSFLEDQKIRASVIIDIWVELYGKGTPSSSFEYMKYLHDLASQNLLRLIPLGRNDHEDCFYNELLVTQHDILRELAIHESKSEAFANVEALLLNISSSNYALPSFIATMKKLKVVIIINHDPGPAILTNLSCLSSLPKLKRIRLDKVSTTFLDILQLQLVSLKKLSLFMCCFGEVSHDKNEIDVSKALSSLQEMDLDYCYDLEQLPNWISEAVSLEKLSITNCNKLSMLPEAIGNLSKLEVLRLSSCISLSELPETTARINNLQFLDISDCLGLRKLPLEIGRLEKLKKISMNKCWKCELPDSVRNLENLEVKCDEETAVVLWKLLKLKMRNLDVQVEETEHNLNLLRHCH</sequence>
<protein>
    <recommendedName>
        <fullName evidence="7">RPW8 domain-containing protein</fullName>
    </recommendedName>
</protein>
<dbReference type="InterPro" id="IPR032675">
    <property type="entry name" value="LRR_dom_sf"/>
</dbReference>
<name>A0A397YV44_BRACM</name>
<dbReference type="PROSITE" id="PS51153">
    <property type="entry name" value="RPW8"/>
    <property type="match status" value="1"/>
</dbReference>
<accession>A0A397YV44</accession>
<gene>
    <name evidence="8" type="ORF">BRARA_G01212</name>
</gene>
<evidence type="ECO:0000256" key="6">
    <source>
        <dbReference type="ARBA" id="ARBA00022840"/>
    </source>
</evidence>
<dbReference type="Gene3D" id="3.80.10.10">
    <property type="entry name" value="Ribonuclease Inhibitor"/>
    <property type="match status" value="1"/>
</dbReference>
<dbReference type="Gene3D" id="1.10.10.10">
    <property type="entry name" value="Winged helix-like DNA-binding domain superfamily/Winged helix DNA-binding domain"/>
    <property type="match status" value="1"/>
</dbReference>
<dbReference type="InterPro" id="IPR042197">
    <property type="entry name" value="Apaf_helical"/>
</dbReference>
<dbReference type="FunFam" id="3.80.10.10:FF:001428">
    <property type="entry name" value="Probable disease resistance protein At5g04720"/>
    <property type="match status" value="1"/>
</dbReference>
<dbReference type="Gene3D" id="1.10.8.430">
    <property type="entry name" value="Helical domain of apoptotic protease-activating factors"/>
    <property type="match status" value="1"/>
</dbReference>
<dbReference type="AlphaFoldDB" id="A0A397YV44"/>
<keyword evidence="3" id="KW-0677">Repeat</keyword>
<dbReference type="GO" id="GO:0043531">
    <property type="term" value="F:ADP binding"/>
    <property type="evidence" value="ECO:0007669"/>
    <property type="project" value="InterPro"/>
</dbReference>
<dbReference type="SUPFAM" id="SSF52540">
    <property type="entry name" value="P-loop containing nucleoside triphosphate hydrolases"/>
    <property type="match status" value="1"/>
</dbReference>
<feature type="domain" description="RPW8" evidence="7">
    <location>
        <begin position="2"/>
        <end position="152"/>
    </location>
</feature>
<proteinExistence type="inferred from homology"/>
<organism evidence="8 9">
    <name type="scientific">Brassica campestris</name>
    <name type="common">Field mustard</name>
    <dbReference type="NCBI Taxonomy" id="3711"/>
    <lineage>
        <taxon>Eukaryota</taxon>
        <taxon>Viridiplantae</taxon>
        <taxon>Streptophyta</taxon>
        <taxon>Embryophyta</taxon>
        <taxon>Tracheophyta</taxon>
        <taxon>Spermatophyta</taxon>
        <taxon>Magnoliopsida</taxon>
        <taxon>eudicotyledons</taxon>
        <taxon>Gunneridae</taxon>
        <taxon>Pentapetalae</taxon>
        <taxon>rosids</taxon>
        <taxon>malvids</taxon>
        <taxon>Brassicales</taxon>
        <taxon>Brassicaceae</taxon>
        <taxon>Brassiceae</taxon>
        <taxon>Brassica</taxon>
    </lineage>
</organism>
<keyword evidence="2" id="KW-0433">Leucine-rich repeat</keyword>
<evidence type="ECO:0000256" key="4">
    <source>
        <dbReference type="ARBA" id="ARBA00022741"/>
    </source>
</evidence>
<comment type="similarity">
    <text evidence="1">Belongs to the disease resistance NB-LRR family.</text>
</comment>
<dbReference type="Proteomes" id="UP000264353">
    <property type="component" value="Chromosome A7"/>
</dbReference>
<evidence type="ECO:0000313" key="8">
    <source>
        <dbReference type="EMBL" id="RID53843.1"/>
    </source>
</evidence>
<dbReference type="Pfam" id="PF05659">
    <property type="entry name" value="RPW8"/>
    <property type="match status" value="1"/>
</dbReference>
<reference evidence="8 9" key="1">
    <citation type="submission" date="2018-06" db="EMBL/GenBank/DDBJ databases">
        <title>WGS assembly of Brassica rapa FPsc.</title>
        <authorList>
            <person name="Bowman J."/>
            <person name="Kohchi T."/>
            <person name="Yamato K."/>
            <person name="Jenkins J."/>
            <person name="Shu S."/>
            <person name="Ishizaki K."/>
            <person name="Yamaoka S."/>
            <person name="Nishihama R."/>
            <person name="Nakamura Y."/>
            <person name="Berger F."/>
            <person name="Adam C."/>
            <person name="Aki S."/>
            <person name="Althoff F."/>
            <person name="Araki T."/>
            <person name="Arteaga-Vazquez M."/>
            <person name="Balasubrmanian S."/>
            <person name="Bauer D."/>
            <person name="Boehm C."/>
            <person name="Briginshaw L."/>
            <person name="Caballero-Perez J."/>
            <person name="Catarino B."/>
            <person name="Chen F."/>
            <person name="Chiyoda S."/>
            <person name="Chovatia M."/>
            <person name="Davies K."/>
            <person name="Delmans M."/>
            <person name="Demura T."/>
            <person name="Dierschke T."/>
            <person name="Dolan L."/>
            <person name="Dorantes-Acosta A."/>
            <person name="Eklund D."/>
            <person name="Florent S."/>
            <person name="Flores-Sandoval E."/>
            <person name="Fujiyama A."/>
            <person name="Fukuzawa H."/>
            <person name="Galik B."/>
            <person name="Grimanelli D."/>
            <person name="Grimwood J."/>
            <person name="Grossniklaus U."/>
            <person name="Hamada T."/>
            <person name="Haseloff J."/>
            <person name="Hetherington A."/>
            <person name="Higo A."/>
            <person name="Hirakawa Y."/>
            <person name="Hundley H."/>
            <person name="Ikeda Y."/>
            <person name="Inoue K."/>
            <person name="Inoue S."/>
            <person name="Ishida S."/>
            <person name="Jia Q."/>
            <person name="Kakita M."/>
            <person name="Kanazawa T."/>
            <person name="Kawai Y."/>
            <person name="Kawashima T."/>
            <person name="Kennedy M."/>
            <person name="Kinose K."/>
            <person name="Kinoshita T."/>
            <person name="Kohara Y."/>
            <person name="Koide E."/>
            <person name="Komatsu K."/>
            <person name="Kopischke S."/>
            <person name="Kubo M."/>
            <person name="Kyozuka J."/>
            <person name="Lagercrantz U."/>
            <person name="Lin S."/>
            <person name="Lindquist E."/>
            <person name="Lipzen A."/>
            <person name="Lu C."/>
            <person name="Luna E."/>
            <person name="Martienssen R."/>
            <person name="Minamino N."/>
            <person name="Mizutani M."/>
            <person name="Mizutani M."/>
            <person name="Mochizuki N."/>
            <person name="Monte I."/>
            <person name="Mosher R."/>
            <person name="Nagasaki H."/>
            <person name="Nakagami H."/>
            <person name="Naramoto S."/>
            <person name="Nishitani K."/>
            <person name="Ohtani M."/>
            <person name="Okamoto T."/>
            <person name="Okumura M."/>
            <person name="Phillips J."/>
            <person name="Pollak B."/>
            <person name="Reinders A."/>
            <person name="Roevekamp M."/>
            <person name="Sano R."/>
            <person name="Sawa S."/>
            <person name="Schmid M."/>
            <person name="Shirakawa M."/>
            <person name="Solano R."/>
            <person name="Spunde A."/>
            <person name="Suetsugu N."/>
            <person name="Sugano S."/>
            <person name="Sugiyama A."/>
            <person name="Sun R."/>
            <person name="Suzuki Y."/>
            <person name="Takenaka M."/>
            <person name="Takezawa D."/>
            <person name="Tomogane H."/>
            <person name="Tsuzuki M."/>
            <person name="Ueda T."/>
            <person name="Umeda M."/>
            <person name="Ward J."/>
            <person name="Watanabe Y."/>
            <person name="Yazaki K."/>
            <person name="Yokoyama R."/>
            <person name="Yoshitake Y."/>
            <person name="Yotsui I."/>
            <person name="Zachgo S."/>
            <person name="Schmutz J."/>
        </authorList>
    </citation>
    <scope>NUCLEOTIDE SEQUENCE [LARGE SCALE GENOMIC DNA]</scope>
    <source>
        <strain evidence="9">cv. B-3</strain>
    </source>
</reference>
<dbReference type="SUPFAM" id="SSF52058">
    <property type="entry name" value="L domain-like"/>
    <property type="match status" value="1"/>
</dbReference>
<evidence type="ECO:0000256" key="3">
    <source>
        <dbReference type="ARBA" id="ARBA00022737"/>
    </source>
</evidence>
<evidence type="ECO:0000256" key="2">
    <source>
        <dbReference type="ARBA" id="ARBA00022614"/>
    </source>
</evidence>
<keyword evidence="4" id="KW-0547">Nucleotide-binding</keyword>
<keyword evidence="5" id="KW-0611">Plant defense</keyword>
<dbReference type="InterPro" id="IPR027417">
    <property type="entry name" value="P-loop_NTPase"/>
</dbReference>
<evidence type="ECO:0000256" key="5">
    <source>
        <dbReference type="ARBA" id="ARBA00022821"/>
    </source>
</evidence>
<dbReference type="GO" id="GO:0006952">
    <property type="term" value="P:defense response"/>
    <property type="evidence" value="ECO:0007669"/>
    <property type="project" value="UniProtKB-KW"/>
</dbReference>
<dbReference type="PRINTS" id="PR00364">
    <property type="entry name" value="DISEASERSIST"/>
</dbReference>
<dbReference type="Pfam" id="PF00560">
    <property type="entry name" value="LRR_1"/>
    <property type="match status" value="1"/>
</dbReference>
<dbReference type="PANTHER" id="PTHR36766">
    <property type="entry name" value="PLANT BROAD-SPECTRUM MILDEW RESISTANCE PROTEIN RPW8"/>
    <property type="match status" value="1"/>
</dbReference>
<dbReference type="InterPro" id="IPR008808">
    <property type="entry name" value="Powdery_mildew-R_dom"/>
</dbReference>
<dbReference type="Gene3D" id="3.40.50.300">
    <property type="entry name" value="P-loop containing nucleotide triphosphate hydrolases"/>
    <property type="match status" value="1"/>
</dbReference>
<dbReference type="GO" id="GO:0005524">
    <property type="term" value="F:ATP binding"/>
    <property type="evidence" value="ECO:0007669"/>
    <property type="project" value="UniProtKB-KW"/>
</dbReference>
<dbReference type="FunFam" id="3.40.50.300:FF:003793">
    <property type="entry name" value="Probable disease resistance protein At5g66900"/>
    <property type="match status" value="1"/>
</dbReference>
<evidence type="ECO:0000259" key="7">
    <source>
        <dbReference type="PROSITE" id="PS51153"/>
    </source>
</evidence>
<dbReference type="PANTHER" id="PTHR36766:SF3">
    <property type="entry name" value="RPW8 DOMAIN-CONTAINING PROTEIN"/>
    <property type="match status" value="1"/>
</dbReference>
<keyword evidence="6" id="KW-0067">ATP-binding</keyword>
<dbReference type="Pfam" id="PF00931">
    <property type="entry name" value="NB-ARC"/>
    <property type="match status" value="1"/>
</dbReference>
<dbReference type="InterPro" id="IPR002182">
    <property type="entry name" value="NB-ARC"/>
</dbReference>
<evidence type="ECO:0000313" key="9">
    <source>
        <dbReference type="Proteomes" id="UP000264353"/>
    </source>
</evidence>
<dbReference type="InterPro" id="IPR036388">
    <property type="entry name" value="WH-like_DNA-bd_sf"/>
</dbReference>
<dbReference type="InterPro" id="IPR001611">
    <property type="entry name" value="Leu-rich_rpt"/>
</dbReference>
<dbReference type="EMBL" id="CM010634">
    <property type="protein sequence ID" value="RID53843.1"/>
    <property type="molecule type" value="Genomic_DNA"/>
</dbReference>
<evidence type="ECO:0000256" key="1">
    <source>
        <dbReference type="ARBA" id="ARBA00008894"/>
    </source>
</evidence>